<dbReference type="Proteomes" id="UP000735302">
    <property type="component" value="Unassembled WGS sequence"/>
</dbReference>
<dbReference type="EMBL" id="BLXT01007525">
    <property type="protein sequence ID" value="GFO39843.1"/>
    <property type="molecule type" value="Genomic_DNA"/>
</dbReference>
<evidence type="ECO:0000313" key="1">
    <source>
        <dbReference type="EMBL" id="GFO39843.1"/>
    </source>
</evidence>
<accession>A0AAV4D6Q2</accession>
<reference evidence="1 2" key="1">
    <citation type="journal article" date="2021" name="Elife">
        <title>Chloroplast acquisition without the gene transfer in kleptoplastic sea slugs, Plakobranchus ocellatus.</title>
        <authorList>
            <person name="Maeda T."/>
            <person name="Takahashi S."/>
            <person name="Yoshida T."/>
            <person name="Shimamura S."/>
            <person name="Takaki Y."/>
            <person name="Nagai Y."/>
            <person name="Toyoda A."/>
            <person name="Suzuki Y."/>
            <person name="Arimoto A."/>
            <person name="Ishii H."/>
            <person name="Satoh N."/>
            <person name="Nishiyama T."/>
            <person name="Hasebe M."/>
            <person name="Maruyama T."/>
            <person name="Minagawa J."/>
            <person name="Obokata J."/>
            <person name="Shigenobu S."/>
        </authorList>
    </citation>
    <scope>NUCLEOTIDE SEQUENCE [LARGE SCALE GENOMIC DNA]</scope>
</reference>
<organism evidence="1 2">
    <name type="scientific">Plakobranchus ocellatus</name>
    <dbReference type="NCBI Taxonomy" id="259542"/>
    <lineage>
        <taxon>Eukaryota</taxon>
        <taxon>Metazoa</taxon>
        <taxon>Spiralia</taxon>
        <taxon>Lophotrochozoa</taxon>
        <taxon>Mollusca</taxon>
        <taxon>Gastropoda</taxon>
        <taxon>Heterobranchia</taxon>
        <taxon>Euthyneura</taxon>
        <taxon>Panpulmonata</taxon>
        <taxon>Sacoglossa</taxon>
        <taxon>Placobranchoidea</taxon>
        <taxon>Plakobranchidae</taxon>
        <taxon>Plakobranchus</taxon>
    </lineage>
</organism>
<comment type="caution">
    <text evidence="1">The sequence shown here is derived from an EMBL/GenBank/DDBJ whole genome shotgun (WGS) entry which is preliminary data.</text>
</comment>
<protein>
    <submittedName>
        <fullName evidence="1">Uncharacterized protein</fullName>
    </submittedName>
</protein>
<keyword evidence="2" id="KW-1185">Reference proteome</keyword>
<gene>
    <name evidence="1" type="ORF">PoB_006634800</name>
</gene>
<proteinExistence type="predicted"/>
<name>A0AAV4D6Q2_9GAST</name>
<sequence>MLSKIGLSHEFTTTCISSRLPGGGKSFIPKLGVYPLVWNKAPSFFRIEDVPGLEVCDIALTPIGKDMRRLVSGGSGFNTARCTLKEL</sequence>
<evidence type="ECO:0000313" key="2">
    <source>
        <dbReference type="Proteomes" id="UP000735302"/>
    </source>
</evidence>
<dbReference type="AlphaFoldDB" id="A0AAV4D6Q2"/>